<dbReference type="Gene3D" id="2.130.10.10">
    <property type="entry name" value="YVTN repeat-like/Quinoprotein amine dehydrogenase"/>
    <property type="match status" value="1"/>
</dbReference>
<feature type="region of interest" description="Disordered" evidence="1">
    <location>
        <begin position="1"/>
        <end position="117"/>
    </location>
</feature>
<feature type="region of interest" description="Disordered" evidence="1">
    <location>
        <begin position="150"/>
        <end position="178"/>
    </location>
</feature>
<proteinExistence type="predicted"/>
<dbReference type="InterPro" id="IPR011047">
    <property type="entry name" value="Quinoprotein_ADH-like_sf"/>
</dbReference>
<name>A0ABT5Z9J8_9ACTN</name>
<comment type="caution">
    <text evidence="4">The sequence shown here is derived from an EMBL/GenBank/DDBJ whole genome shotgun (WGS) entry which is preliminary data.</text>
</comment>
<dbReference type="RefSeq" id="WP_275820760.1">
    <property type="nucleotide sequence ID" value="NZ_BAAANM010000021.1"/>
</dbReference>
<dbReference type="InterPro" id="IPR002372">
    <property type="entry name" value="PQQ_rpt_dom"/>
</dbReference>
<feature type="compositionally biased region" description="Pro residues" evidence="1">
    <location>
        <begin position="10"/>
        <end position="50"/>
    </location>
</feature>
<accession>A0ABT5Z9J8</accession>
<reference evidence="4 5" key="1">
    <citation type="submission" date="2023-03" db="EMBL/GenBank/DDBJ databases">
        <title>Draft genome sequence of type strain Streptomyces ferralitis JCM 14344.</title>
        <authorList>
            <person name="Klaysubun C."/>
            <person name="Duangmal K."/>
        </authorList>
    </citation>
    <scope>NUCLEOTIDE SEQUENCE [LARGE SCALE GENOMIC DNA]</scope>
    <source>
        <strain evidence="4 5">JCM 14344</strain>
    </source>
</reference>
<dbReference type="Proteomes" id="UP001220022">
    <property type="component" value="Unassembled WGS sequence"/>
</dbReference>
<evidence type="ECO:0000313" key="4">
    <source>
        <dbReference type="EMBL" id="MDF2260297.1"/>
    </source>
</evidence>
<evidence type="ECO:0000256" key="1">
    <source>
        <dbReference type="SAM" id="MobiDB-lite"/>
    </source>
</evidence>
<gene>
    <name evidence="4" type="ORF">P2L57_32690</name>
</gene>
<dbReference type="InterPro" id="IPR011044">
    <property type="entry name" value="Quino_amine_DH_bsu"/>
</dbReference>
<organism evidence="4 5">
    <name type="scientific">Streptantibioticus ferralitis</name>
    <dbReference type="NCBI Taxonomy" id="236510"/>
    <lineage>
        <taxon>Bacteria</taxon>
        <taxon>Bacillati</taxon>
        <taxon>Actinomycetota</taxon>
        <taxon>Actinomycetes</taxon>
        <taxon>Kitasatosporales</taxon>
        <taxon>Streptomycetaceae</taxon>
        <taxon>Streptantibioticus</taxon>
    </lineage>
</organism>
<keyword evidence="2" id="KW-0472">Membrane</keyword>
<feature type="compositionally biased region" description="Low complexity" evidence="1">
    <location>
        <begin position="74"/>
        <end position="94"/>
    </location>
</feature>
<feature type="compositionally biased region" description="Gly residues" evidence="1">
    <location>
        <begin position="162"/>
        <end position="172"/>
    </location>
</feature>
<dbReference type="EMBL" id="JARHTQ010000032">
    <property type="protein sequence ID" value="MDF2260297.1"/>
    <property type="molecule type" value="Genomic_DNA"/>
</dbReference>
<evidence type="ECO:0000259" key="3">
    <source>
        <dbReference type="Pfam" id="PF13360"/>
    </source>
</evidence>
<evidence type="ECO:0000313" key="5">
    <source>
        <dbReference type="Proteomes" id="UP001220022"/>
    </source>
</evidence>
<dbReference type="SUPFAM" id="SSF50969">
    <property type="entry name" value="YVTN repeat-like/Quinoprotein amine dehydrogenase"/>
    <property type="match status" value="1"/>
</dbReference>
<keyword evidence="2" id="KW-1133">Transmembrane helix</keyword>
<feature type="compositionally biased region" description="Polar residues" evidence="1">
    <location>
        <begin position="150"/>
        <end position="161"/>
    </location>
</feature>
<dbReference type="InterPro" id="IPR015943">
    <property type="entry name" value="WD40/YVTN_repeat-like_dom_sf"/>
</dbReference>
<protein>
    <submittedName>
        <fullName evidence="4">PQQ-binding-like beta-propeller repeat protein</fullName>
    </submittedName>
</protein>
<dbReference type="SUPFAM" id="SSF50998">
    <property type="entry name" value="Quinoprotein alcohol dehydrogenase-like"/>
    <property type="match status" value="1"/>
</dbReference>
<feature type="compositionally biased region" description="Low complexity" evidence="1">
    <location>
        <begin position="51"/>
        <end position="66"/>
    </location>
</feature>
<feature type="transmembrane region" description="Helical" evidence="2">
    <location>
        <begin position="126"/>
        <end position="147"/>
    </location>
</feature>
<sequence length="574" mass="59330">MPTQMAGAAVPPPPAPQGQPPQAPPPPPPGQPQQPPPPPGQPQYGYPPQPGYGYPQQPPAQGGQNPYQPPPQYGYPQQQSPYAQQPATQPMPQQGWGGNLYGQPQQPPYPGVPGAPSGNRLSGGKLAGVIAGIVAAVLAISGGVWMLTSSGNGPNSKPTASGSGGTNPGSGDNGPHNAVGKVAWTVPAPTVTKDQNIAATPGMWFSGDDVVKQTPNAVTAYNLGSGQQHWTVPSPSGKTCDAANDIVNNKIAVQYGAHCENVMVIDASTGKMAWNKPLGLSAGSILDYTDMAISGDVLALEASSQTASFQVSTGKPLWHSNNGSDCNDKGFAGGSQMVEVYYCGGDSEKNNHVSLIDPMSGKPKWTWDAPAGTQVVSVVSVNPVVVGISAGDLSMTDIWSIDGGRLGGKISLGKGGSGQGKYAVSCPPNRMTPCTNVAVSGGTLYMATTEHSGSSSSVRSTNEIAAFNLSDGNGKWLSKSGDNTMDLVTMDGNSLIAYQKSDFEHAGKVLKVDVSNGALSTYTTFDDSTQQQEHDLDSAGLNDVVFGWHNNTLAMSMTQIYSGGLDKYLIGALH</sequence>
<keyword evidence="2" id="KW-0812">Transmembrane</keyword>
<keyword evidence="5" id="KW-1185">Reference proteome</keyword>
<feature type="domain" description="Pyrrolo-quinoline quinone repeat" evidence="3">
    <location>
        <begin position="180"/>
        <end position="320"/>
    </location>
</feature>
<dbReference type="Pfam" id="PF13360">
    <property type="entry name" value="PQQ_2"/>
    <property type="match status" value="1"/>
</dbReference>
<evidence type="ECO:0000256" key="2">
    <source>
        <dbReference type="SAM" id="Phobius"/>
    </source>
</evidence>